<protein>
    <submittedName>
        <fullName evidence="1">Uncharacterized protein</fullName>
    </submittedName>
</protein>
<accession>A0AAU8K112</accession>
<dbReference type="RefSeq" id="WP_354643299.1">
    <property type="nucleotide sequence ID" value="NZ_CP159872.1"/>
</dbReference>
<dbReference type="KEGG" id="kcm:ABWK59_27350"/>
<dbReference type="EMBL" id="CP159872">
    <property type="protein sequence ID" value="XCM82367.1"/>
    <property type="molecule type" value="Genomic_DNA"/>
</dbReference>
<dbReference type="AlphaFoldDB" id="A0AAU8K112"/>
<organism evidence="1">
    <name type="scientific">Kitasatospora camelliae</name>
    <dbReference type="NCBI Taxonomy" id="3156397"/>
    <lineage>
        <taxon>Bacteria</taxon>
        <taxon>Bacillati</taxon>
        <taxon>Actinomycetota</taxon>
        <taxon>Actinomycetes</taxon>
        <taxon>Kitasatosporales</taxon>
        <taxon>Streptomycetaceae</taxon>
        <taxon>Kitasatospora</taxon>
    </lineage>
</organism>
<evidence type="ECO:0000313" key="1">
    <source>
        <dbReference type="EMBL" id="XCM82367.1"/>
    </source>
</evidence>
<sequence length="89" mass="9447">MCGQGEAHRTLVADGRTTLFGHRTGDAFEAQLSARLGKAGLRIATGPVPFLLATPTETTGAIDPATLIDRLRHWPAPWGNRVREEGGVG</sequence>
<gene>
    <name evidence="1" type="ORF">ABWK59_27350</name>
</gene>
<proteinExistence type="predicted"/>
<reference evidence="1" key="1">
    <citation type="submission" date="2024-06" db="EMBL/GenBank/DDBJ databases">
        <title>The genome sequences of Kitasatospora sp. strain HUAS MG31.</title>
        <authorList>
            <person name="Mo P."/>
        </authorList>
    </citation>
    <scope>NUCLEOTIDE SEQUENCE</scope>
    <source>
        <strain evidence="1">HUAS MG31</strain>
    </source>
</reference>
<name>A0AAU8K112_9ACTN</name>